<feature type="compositionally biased region" description="Low complexity" evidence="1">
    <location>
        <begin position="222"/>
        <end position="246"/>
    </location>
</feature>
<dbReference type="PANTHER" id="PTHR32246">
    <property type="entry name" value="INGRESSION PROTEIN FIC1"/>
    <property type="match status" value="1"/>
</dbReference>
<dbReference type="AlphaFoldDB" id="A0A251NYP7"/>
<dbReference type="PROSITE" id="PS50004">
    <property type="entry name" value="C2"/>
    <property type="match status" value="1"/>
</dbReference>
<evidence type="ECO:0000256" key="1">
    <source>
        <dbReference type="SAM" id="MobiDB-lite"/>
    </source>
</evidence>
<dbReference type="SMART" id="SM00239">
    <property type="entry name" value="C2"/>
    <property type="match status" value="1"/>
</dbReference>
<dbReference type="STRING" id="3760.A0A251NYP7"/>
<dbReference type="CDD" id="cd04051">
    <property type="entry name" value="C2_SRC2_like"/>
    <property type="match status" value="1"/>
</dbReference>
<dbReference type="InterPro" id="IPR000008">
    <property type="entry name" value="C2_dom"/>
</dbReference>
<feature type="compositionally biased region" description="Pro residues" evidence="1">
    <location>
        <begin position="200"/>
        <end position="221"/>
    </location>
</feature>
<feature type="region of interest" description="Disordered" evidence="1">
    <location>
        <begin position="51"/>
        <end position="70"/>
    </location>
</feature>
<protein>
    <recommendedName>
        <fullName evidence="2">C2 domain-containing protein</fullName>
    </recommendedName>
</protein>
<dbReference type="Pfam" id="PF00168">
    <property type="entry name" value="C2"/>
    <property type="match status" value="1"/>
</dbReference>
<organism evidence="3 4">
    <name type="scientific">Prunus persica</name>
    <name type="common">Peach</name>
    <name type="synonym">Amygdalus persica</name>
    <dbReference type="NCBI Taxonomy" id="3760"/>
    <lineage>
        <taxon>Eukaryota</taxon>
        <taxon>Viridiplantae</taxon>
        <taxon>Streptophyta</taxon>
        <taxon>Embryophyta</taxon>
        <taxon>Tracheophyta</taxon>
        <taxon>Spermatophyta</taxon>
        <taxon>Magnoliopsida</taxon>
        <taxon>eudicotyledons</taxon>
        <taxon>Gunneridae</taxon>
        <taxon>Pentapetalae</taxon>
        <taxon>rosids</taxon>
        <taxon>fabids</taxon>
        <taxon>Rosales</taxon>
        <taxon>Rosaceae</taxon>
        <taxon>Amygdaloideae</taxon>
        <taxon>Amygdaleae</taxon>
        <taxon>Prunus</taxon>
    </lineage>
</organism>
<sequence>MGICWGALTDNSIPTRPSGDRPLEITIVSASDLKDVNMFSKMDVYAAVSVSGDPRNKKQTTKTPVAKDGGTNPKWNNYSIKFTLDDAALLHNRLTLNIKLVSERSLGDTKIGKVQIPLKELFDSLGGGDDQKKQIKHVGYSVRTSSGKPKGSINFGYKFGDKFTVPVPEAHKKTHEPVMAYPSGHPGSSSGYPPAAHAGPYPPAQAYPYPPPGGYPPPPHQQPGYGYAPPPQAGYGYPPQSGYGYPPQKPKRGGGNMALGMGAGLLGGLLIGDMIGDVGEMAAYDAGYDAGFGGDDFGGGFDF</sequence>
<accession>A0A251NYP7</accession>
<dbReference type="Gramene" id="ONI04454">
    <property type="protein sequence ID" value="ONI04454"/>
    <property type="gene ID" value="PRUPE_6G322500"/>
</dbReference>
<dbReference type="PANTHER" id="PTHR32246:SF163">
    <property type="entry name" value="PROTEIN SRC2-LIKE"/>
    <property type="match status" value="1"/>
</dbReference>
<gene>
    <name evidence="3" type="ORF">PRUPE_6G322500</name>
</gene>
<name>A0A251NYP7_PRUPE</name>
<reference evidence="3 4" key="1">
    <citation type="journal article" date="2013" name="Nat. Genet.">
        <title>The high-quality draft genome of peach (Prunus persica) identifies unique patterns of genetic diversity, domestication and genome evolution.</title>
        <authorList>
            <consortium name="International Peach Genome Initiative"/>
            <person name="Verde I."/>
            <person name="Abbott A.G."/>
            <person name="Scalabrin S."/>
            <person name="Jung S."/>
            <person name="Shu S."/>
            <person name="Marroni F."/>
            <person name="Zhebentyayeva T."/>
            <person name="Dettori M.T."/>
            <person name="Grimwood J."/>
            <person name="Cattonaro F."/>
            <person name="Zuccolo A."/>
            <person name="Rossini L."/>
            <person name="Jenkins J."/>
            <person name="Vendramin E."/>
            <person name="Meisel L.A."/>
            <person name="Decroocq V."/>
            <person name="Sosinski B."/>
            <person name="Prochnik S."/>
            <person name="Mitros T."/>
            <person name="Policriti A."/>
            <person name="Cipriani G."/>
            <person name="Dondini L."/>
            <person name="Ficklin S."/>
            <person name="Goodstein D.M."/>
            <person name="Xuan P."/>
            <person name="Del Fabbro C."/>
            <person name="Aramini V."/>
            <person name="Copetti D."/>
            <person name="Gonzalez S."/>
            <person name="Horner D.S."/>
            <person name="Falchi R."/>
            <person name="Lucas S."/>
            <person name="Mica E."/>
            <person name="Maldonado J."/>
            <person name="Lazzari B."/>
            <person name="Bielenberg D."/>
            <person name="Pirona R."/>
            <person name="Miculan M."/>
            <person name="Barakat A."/>
            <person name="Testolin R."/>
            <person name="Stella A."/>
            <person name="Tartarini S."/>
            <person name="Tonutti P."/>
            <person name="Arus P."/>
            <person name="Orellana A."/>
            <person name="Wells C."/>
            <person name="Main D."/>
            <person name="Vizzotto G."/>
            <person name="Silva H."/>
            <person name="Salamini F."/>
            <person name="Schmutz J."/>
            <person name="Morgante M."/>
            <person name="Rokhsar D.S."/>
        </authorList>
    </citation>
    <scope>NUCLEOTIDE SEQUENCE [LARGE SCALE GENOMIC DNA]</scope>
    <source>
        <strain evidence="4">cv. Nemared</strain>
    </source>
</reference>
<feature type="domain" description="C2" evidence="2">
    <location>
        <begin position="4"/>
        <end position="133"/>
    </location>
</feature>
<dbReference type="Gene3D" id="2.60.40.150">
    <property type="entry name" value="C2 domain"/>
    <property type="match status" value="1"/>
</dbReference>
<dbReference type="SUPFAM" id="SSF49562">
    <property type="entry name" value="C2 domain (Calcium/lipid-binding domain, CaLB)"/>
    <property type="match status" value="1"/>
</dbReference>
<evidence type="ECO:0000313" key="4">
    <source>
        <dbReference type="Proteomes" id="UP000006882"/>
    </source>
</evidence>
<evidence type="ECO:0000313" key="3">
    <source>
        <dbReference type="EMBL" id="ONI04454.1"/>
    </source>
</evidence>
<feature type="region of interest" description="Disordered" evidence="1">
    <location>
        <begin position="177"/>
        <end position="251"/>
    </location>
</feature>
<proteinExistence type="predicted"/>
<dbReference type="InterPro" id="IPR035892">
    <property type="entry name" value="C2_domain_sf"/>
</dbReference>
<dbReference type="InterPro" id="IPR044750">
    <property type="entry name" value="C2_SRC2/BAP"/>
</dbReference>
<dbReference type="EMBL" id="CM007656">
    <property type="protein sequence ID" value="ONI04454.1"/>
    <property type="molecule type" value="Genomic_DNA"/>
</dbReference>
<dbReference type="GO" id="GO:0006952">
    <property type="term" value="P:defense response"/>
    <property type="evidence" value="ECO:0007669"/>
    <property type="project" value="InterPro"/>
</dbReference>
<dbReference type="Proteomes" id="UP000006882">
    <property type="component" value="Chromosome G6"/>
</dbReference>
<feature type="compositionally biased region" description="Low complexity" evidence="1">
    <location>
        <begin position="180"/>
        <end position="199"/>
    </location>
</feature>
<keyword evidence="4" id="KW-1185">Reference proteome</keyword>
<evidence type="ECO:0000259" key="2">
    <source>
        <dbReference type="PROSITE" id="PS50004"/>
    </source>
</evidence>